<accession>A0A060R649</accession>
<dbReference type="eggNOG" id="ENOG502Z7X2">
    <property type="taxonomic scope" value="Bacteria"/>
</dbReference>
<evidence type="ECO:0000313" key="3">
    <source>
        <dbReference type="Proteomes" id="UP000027616"/>
    </source>
</evidence>
<keyword evidence="3" id="KW-1185">Reference proteome</keyword>
<feature type="domain" description="Conjugative transposon TraM C-terminal" evidence="1">
    <location>
        <begin position="10"/>
        <end position="83"/>
    </location>
</feature>
<dbReference type="PATRIC" id="fig|1433126.3.peg.363"/>
<sequence length="88" mass="9284">MTGSGCLAYGIFIPGSMEMSAIKEVAANMGAGLGSSINISQQSAGDQLLTDLGKGAIQGTSQYIAKKMRIIKVHLKAGYNLMLYQQKN</sequence>
<organism evidence="2 3">
    <name type="scientific">Mucinivorans hirudinis</name>
    <dbReference type="NCBI Taxonomy" id="1433126"/>
    <lineage>
        <taxon>Bacteria</taxon>
        <taxon>Pseudomonadati</taxon>
        <taxon>Bacteroidota</taxon>
        <taxon>Bacteroidia</taxon>
        <taxon>Bacteroidales</taxon>
        <taxon>Rikenellaceae</taxon>
        <taxon>Mucinivorans</taxon>
    </lineage>
</organism>
<proteinExistence type="predicted"/>
<dbReference type="AlphaFoldDB" id="A0A060R649"/>
<dbReference type="STRING" id="1433126.BN938_0366"/>
<dbReference type="Proteomes" id="UP000027616">
    <property type="component" value="Chromosome I"/>
</dbReference>
<dbReference type="KEGG" id="rbc:BN938_0366"/>
<dbReference type="HOGENOM" id="CLU_2676965_0_0_10"/>
<gene>
    <name evidence="2" type="ORF">BN938_0366</name>
</gene>
<protein>
    <submittedName>
        <fullName evidence="2">Conjugative transposon protein TraM</fullName>
    </submittedName>
</protein>
<evidence type="ECO:0000259" key="1">
    <source>
        <dbReference type="Pfam" id="PF12508"/>
    </source>
</evidence>
<dbReference type="EMBL" id="HG934468">
    <property type="protein sequence ID" value="CDN30471.1"/>
    <property type="molecule type" value="Genomic_DNA"/>
</dbReference>
<evidence type="ECO:0000313" key="2">
    <source>
        <dbReference type="EMBL" id="CDN30471.1"/>
    </source>
</evidence>
<name>A0A060R649_9BACT</name>
<reference evidence="2 3" key="1">
    <citation type="journal article" date="2015" name="Genome Announc.">
        <title>Complete Genome Sequence of the Novel Leech Symbiont Mucinivorans hirudinis M3T.</title>
        <authorList>
            <person name="Nelson M.C."/>
            <person name="Bomar L."/>
            <person name="Graf J."/>
        </authorList>
    </citation>
    <scope>NUCLEOTIDE SEQUENCE [LARGE SCALE GENOMIC DNA]</scope>
    <source>
        <strain evidence="3">M3</strain>
    </source>
</reference>
<dbReference type="InterPro" id="IPR055407">
    <property type="entry name" value="TraM_C"/>
</dbReference>
<dbReference type="Pfam" id="PF12508">
    <property type="entry name" value="Transposon_TraM"/>
    <property type="match status" value="1"/>
</dbReference>